<gene>
    <name evidence="1" type="ORF">GCM10023213_14310</name>
</gene>
<evidence type="ECO:0000313" key="2">
    <source>
        <dbReference type="Proteomes" id="UP001499852"/>
    </source>
</evidence>
<dbReference type="Proteomes" id="UP001499852">
    <property type="component" value="Unassembled WGS sequence"/>
</dbReference>
<organism evidence="1 2">
    <name type="scientific">Prosthecobacter algae</name>
    <dbReference type="NCBI Taxonomy" id="1144682"/>
    <lineage>
        <taxon>Bacteria</taxon>
        <taxon>Pseudomonadati</taxon>
        <taxon>Verrucomicrobiota</taxon>
        <taxon>Verrucomicrobiia</taxon>
        <taxon>Verrucomicrobiales</taxon>
        <taxon>Verrucomicrobiaceae</taxon>
        <taxon>Prosthecobacter</taxon>
    </lineage>
</organism>
<protein>
    <submittedName>
        <fullName evidence="1">Uncharacterized protein</fullName>
    </submittedName>
</protein>
<dbReference type="EMBL" id="BAABIA010000003">
    <property type="protein sequence ID" value="GAA5137494.1"/>
    <property type="molecule type" value="Genomic_DNA"/>
</dbReference>
<accession>A0ABP9P1Z3</accession>
<proteinExistence type="predicted"/>
<name>A0ABP9P1Z3_9BACT</name>
<evidence type="ECO:0000313" key="1">
    <source>
        <dbReference type="EMBL" id="GAA5137494.1"/>
    </source>
</evidence>
<sequence length="101" mass="11363">MRPSMLPAHDWPVGLHLALTEKVMMPKVQPHCTNPDYAIQDADLTRETITLFPPERLILQRLVNQGRHAVCLHGGVNIVVLSTRYLKPLEKDQAFKTAQAA</sequence>
<reference evidence="2" key="1">
    <citation type="journal article" date="2019" name="Int. J. Syst. Evol. Microbiol.">
        <title>The Global Catalogue of Microorganisms (GCM) 10K type strain sequencing project: providing services to taxonomists for standard genome sequencing and annotation.</title>
        <authorList>
            <consortium name="The Broad Institute Genomics Platform"/>
            <consortium name="The Broad Institute Genome Sequencing Center for Infectious Disease"/>
            <person name="Wu L."/>
            <person name="Ma J."/>
        </authorList>
    </citation>
    <scope>NUCLEOTIDE SEQUENCE [LARGE SCALE GENOMIC DNA]</scope>
    <source>
        <strain evidence="2">JCM 18053</strain>
    </source>
</reference>
<keyword evidence="2" id="KW-1185">Reference proteome</keyword>
<comment type="caution">
    <text evidence="1">The sequence shown here is derived from an EMBL/GenBank/DDBJ whole genome shotgun (WGS) entry which is preliminary data.</text>
</comment>